<dbReference type="PANTHER" id="PTHR31636">
    <property type="entry name" value="OSJNBA0084A10.13 PROTEIN-RELATED"/>
    <property type="match status" value="1"/>
</dbReference>
<feature type="region of interest" description="Disordered" evidence="4">
    <location>
        <begin position="339"/>
        <end position="371"/>
    </location>
</feature>
<accession>A0A6D2IH12</accession>
<reference evidence="5" key="1">
    <citation type="submission" date="2020-01" db="EMBL/GenBank/DDBJ databases">
        <authorList>
            <person name="Mishra B."/>
        </authorList>
    </citation>
    <scope>NUCLEOTIDE SEQUENCE [LARGE SCALE GENOMIC DNA]</scope>
</reference>
<keyword evidence="6" id="KW-1185">Reference proteome</keyword>
<dbReference type="AlphaFoldDB" id="A0A6D2IH12"/>
<evidence type="ECO:0000313" key="6">
    <source>
        <dbReference type="Proteomes" id="UP000467841"/>
    </source>
</evidence>
<feature type="short sequence motif" description="VHIID" evidence="3">
    <location>
        <begin position="485"/>
        <end position="489"/>
    </location>
</feature>
<proteinExistence type="inferred from homology"/>
<evidence type="ECO:0000256" key="3">
    <source>
        <dbReference type="PROSITE-ProRule" id="PRU01191"/>
    </source>
</evidence>
<dbReference type="PROSITE" id="PS50985">
    <property type="entry name" value="GRAS"/>
    <property type="match status" value="1"/>
</dbReference>
<organism evidence="5 6">
    <name type="scientific">Microthlaspi erraticum</name>
    <dbReference type="NCBI Taxonomy" id="1685480"/>
    <lineage>
        <taxon>Eukaryota</taxon>
        <taxon>Viridiplantae</taxon>
        <taxon>Streptophyta</taxon>
        <taxon>Embryophyta</taxon>
        <taxon>Tracheophyta</taxon>
        <taxon>Spermatophyta</taxon>
        <taxon>Magnoliopsida</taxon>
        <taxon>eudicotyledons</taxon>
        <taxon>Gunneridae</taxon>
        <taxon>Pentapetalae</taxon>
        <taxon>rosids</taxon>
        <taxon>malvids</taxon>
        <taxon>Brassicales</taxon>
        <taxon>Brassicaceae</taxon>
        <taxon>Coluteocarpeae</taxon>
        <taxon>Microthlaspi</taxon>
    </lineage>
</organism>
<feature type="region of interest" description="SAW" evidence="3">
    <location>
        <begin position="677"/>
        <end position="752"/>
    </location>
</feature>
<comment type="caution">
    <text evidence="5">The sequence shown here is derived from an EMBL/GenBank/DDBJ whole genome shotgun (WGS) entry which is preliminary data.</text>
</comment>
<dbReference type="Proteomes" id="UP000467841">
    <property type="component" value="Unassembled WGS sequence"/>
</dbReference>
<name>A0A6D2IH12_9BRAS</name>
<sequence>MGSYSGGFHGSLDGFDFSSEFDDLPGSDDALGLADGFYLDEPLLDFASLDHSLAIPNTYPLQSNNKAATIDPLLSSPSDDADDSVLKYISQVLMEEDMEEKPCMFHDALALQAAEKSLYEALGEKYPSSSASSSSMDHQAYPEKSSPDGSCSGGGFSDYASTTTTTSSDSHWSVDGLENRPSWLQTPIPPNFVFQSTSRSNSVSNGGNSSVFGDDLVSSMFKDSELAMQFQRGVEEASKFLPKSSQLFIDLDSYIPKNSGSEVSVKKEKKDETEHHRLTGKKSHWRDEDEDFEEERSNKQSAVYVEDTELSEMFDKILLCGGSEQPVCITNQKFPEESAKVETTSHQASNGAKSRGKKSTAATSTNGNDSKKETADLRTLLVLCAQAVSVDDRRTANEMLRQIREHSSPLGNGSERLAHHFANSLEARLAGTGTQIYTALSSKKTSAADMLKAYQTYISVCPFKKAAIIFANHSIMRLTANANVIHIIDFGISYGFQWPALIYRLSFRNGDRGPPPKLRITGIELPQRGFRPAEGVQETGRRLARYCQRYNVPFEYNAIAQKWETIKVEDLKIQEGEFVVVNSLFRFKNLLDETVVAVNSPRDAVLSLIRKAKPNAFIPAILSGSYNAPFFVTRFREALFHYSALFDMCDSKLTREDEMRLMFEKEFYGREIMNVVACEGTERVERPETYKQWQARVIRAGFRQLPLEKELMQNLKLKIENGYDKNFDVDQNGNWLLQGWKGRIVYASSVWVPSS</sequence>
<comment type="caution">
    <text evidence="3">Lacks conserved residue(s) required for the propagation of feature annotation.</text>
</comment>
<evidence type="ECO:0000256" key="2">
    <source>
        <dbReference type="ARBA" id="ARBA00023163"/>
    </source>
</evidence>
<feature type="region of interest" description="Leucine repeat I (LRI)" evidence="3">
    <location>
        <begin position="375"/>
        <end position="435"/>
    </location>
</feature>
<dbReference type="OrthoDB" id="47276at2759"/>
<evidence type="ECO:0000313" key="5">
    <source>
        <dbReference type="EMBL" id="CAA7026305.1"/>
    </source>
</evidence>
<dbReference type="Pfam" id="PF03514">
    <property type="entry name" value="GRAS"/>
    <property type="match status" value="1"/>
</dbReference>
<feature type="region of interest" description="Leucine repeat II (LRII)" evidence="3">
    <location>
        <begin position="538"/>
        <end position="570"/>
    </location>
</feature>
<evidence type="ECO:0000256" key="4">
    <source>
        <dbReference type="SAM" id="MobiDB-lite"/>
    </source>
</evidence>
<feature type="region of interest" description="Disordered" evidence="4">
    <location>
        <begin position="128"/>
        <end position="157"/>
    </location>
</feature>
<dbReference type="EMBL" id="CACVBM020001051">
    <property type="protein sequence ID" value="CAA7026305.1"/>
    <property type="molecule type" value="Genomic_DNA"/>
</dbReference>
<evidence type="ECO:0000256" key="1">
    <source>
        <dbReference type="ARBA" id="ARBA00023015"/>
    </source>
</evidence>
<feature type="compositionally biased region" description="Polar residues" evidence="4">
    <location>
        <begin position="341"/>
        <end position="352"/>
    </location>
</feature>
<comment type="similarity">
    <text evidence="3">Belongs to the GRAS family.</text>
</comment>
<dbReference type="InterPro" id="IPR005202">
    <property type="entry name" value="TF_GRAS"/>
</dbReference>
<gene>
    <name evidence="5" type="ORF">MERR_LOCUS13540</name>
</gene>
<protein>
    <submittedName>
        <fullName evidence="5">Uncharacterized protein</fullName>
    </submittedName>
</protein>
<feature type="compositionally biased region" description="Basic and acidic residues" evidence="4">
    <location>
        <begin position="264"/>
        <end position="277"/>
    </location>
</feature>
<feature type="region of interest" description="Disordered" evidence="4">
    <location>
        <begin position="259"/>
        <end position="300"/>
    </location>
</feature>
<keyword evidence="2" id="KW-0804">Transcription</keyword>
<keyword evidence="1" id="KW-0805">Transcription regulation</keyword>